<feature type="binding site" evidence="9 12">
    <location>
        <begin position="268"/>
        <end position="271"/>
    </location>
    <ligand>
        <name>substrate</name>
    </ligand>
</feature>
<gene>
    <name evidence="9" type="primary">gpmI</name>
    <name evidence="16" type="ORF">A3A48_01970</name>
</gene>
<evidence type="ECO:0000313" key="17">
    <source>
        <dbReference type="Proteomes" id="UP000178336"/>
    </source>
</evidence>
<dbReference type="HAMAP" id="MF_01038">
    <property type="entry name" value="GpmI"/>
    <property type="match status" value="1"/>
</dbReference>
<evidence type="ECO:0000256" key="12">
    <source>
        <dbReference type="PIRSR" id="PIRSR001492-2"/>
    </source>
</evidence>
<keyword evidence="8 9" id="KW-0413">Isomerase</keyword>
<evidence type="ECO:0000256" key="8">
    <source>
        <dbReference type="ARBA" id="ARBA00023235"/>
    </source>
</evidence>
<feature type="binding site" evidence="9 13">
    <location>
        <position position="462"/>
    </location>
    <ligand>
        <name>Mn(2+)</name>
        <dbReference type="ChEBI" id="CHEBI:29035"/>
        <label>2</label>
    </ligand>
</feature>
<dbReference type="PANTHER" id="PTHR31637:SF0">
    <property type="entry name" value="2,3-BISPHOSPHOGLYCERATE-INDEPENDENT PHOSPHOGLYCERATE MUTASE"/>
    <property type="match status" value="1"/>
</dbReference>
<evidence type="ECO:0000259" key="14">
    <source>
        <dbReference type="Pfam" id="PF01676"/>
    </source>
</evidence>
<keyword evidence="7 9" id="KW-0464">Manganese</keyword>
<dbReference type="Proteomes" id="UP000178336">
    <property type="component" value="Unassembled WGS sequence"/>
</dbReference>
<dbReference type="SUPFAM" id="SSF53649">
    <property type="entry name" value="Alkaline phosphatase-like"/>
    <property type="match status" value="1"/>
</dbReference>
<comment type="subunit">
    <text evidence="9">Monomer.</text>
</comment>
<comment type="caution">
    <text evidence="16">The sequence shown here is derived from an EMBL/GenBank/DDBJ whole genome shotgun (WGS) entry which is preliminary data.</text>
</comment>
<dbReference type="EMBL" id="MFBN01000020">
    <property type="protein sequence ID" value="OGD95344.1"/>
    <property type="molecule type" value="Genomic_DNA"/>
</dbReference>
<evidence type="ECO:0000256" key="4">
    <source>
        <dbReference type="ARBA" id="ARBA00008819"/>
    </source>
</evidence>
<feature type="binding site" evidence="9 12">
    <location>
        <position position="198"/>
    </location>
    <ligand>
        <name>substrate</name>
    </ligand>
</feature>
<feature type="domain" description="Metalloenzyme" evidence="14">
    <location>
        <begin position="9"/>
        <end position="521"/>
    </location>
</feature>
<feature type="binding site" evidence="9 12">
    <location>
        <position position="192"/>
    </location>
    <ligand>
        <name>substrate</name>
    </ligand>
</feature>
<dbReference type="UniPathway" id="UPA00109">
    <property type="reaction ID" value="UER00186"/>
</dbReference>
<dbReference type="PIRSF" id="PIRSF001492">
    <property type="entry name" value="IPGAM"/>
    <property type="match status" value="1"/>
</dbReference>
<dbReference type="AlphaFoldDB" id="A0A1F5GU16"/>
<evidence type="ECO:0000256" key="10">
    <source>
        <dbReference type="NCBIfam" id="TIGR01307"/>
    </source>
</evidence>
<dbReference type="GO" id="GO:0030145">
    <property type="term" value="F:manganese ion binding"/>
    <property type="evidence" value="ECO:0007669"/>
    <property type="project" value="UniProtKB-UniRule"/>
</dbReference>
<name>A0A1F5GU16_9BACT</name>
<keyword evidence="5 9" id="KW-0479">Metal-binding</keyword>
<feature type="binding site" evidence="9 12">
    <location>
        <position position="128"/>
    </location>
    <ligand>
        <name>substrate</name>
    </ligand>
</feature>
<evidence type="ECO:0000259" key="15">
    <source>
        <dbReference type="Pfam" id="PF06415"/>
    </source>
</evidence>
<feature type="binding site" evidence="9 12">
    <location>
        <begin position="160"/>
        <end position="161"/>
    </location>
    <ligand>
        <name>substrate</name>
    </ligand>
</feature>
<dbReference type="Pfam" id="PF01676">
    <property type="entry name" value="Metalloenzyme"/>
    <property type="match status" value="1"/>
</dbReference>
<dbReference type="SUPFAM" id="SSF64158">
    <property type="entry name" value="2,3-Bisphosphoglycerate-independent phosphoglycerate mutase, substrate-binding domain"/>
    <property type="match status" value="1"/>
</dbReference>
<feature type="binding site" evidence="9 13">
    <location>
        <position position="421"/>
    </location>
    <ligand>
        <name>Mn(2+)</name>
        <dbReference type="ChEBI" id="CHEBI:29035"/>
        <label>1</label>
    </ligand>
</feature>
<proteinExistence type="inferred from homology"/>
<evidence type="ECO:0000256" key="2">
    <source>
        <dbReference type="ARBA" id="ARBA00002315"/>
    </source>
</evidence>
<feature type="active site" description="Phosphoserine intermediate" evidence="9 11">
    <location>
        <position position="67"/>
    </location>
</feature>
<dbReference type="InterPro" id="IPR006124">
    <property type="entry name" value="Metalloenzyme"/>
</dbReference>
<evidence type="ECO:0000256" key="6">
    <source>
        <dbReference type="ARBA" id="ARBA00023152"/>
    </source>
</evidence>
<dbReference type="EC" id="5.4.2.12" evidence="9 10"/>
<evidence type="ECO:0000256" key="7">
    <source>
        <dbReference type="ARBA" id="ARBA00023211"/>
    </source>
</evidence>
<dbReference type="GO" id="GO:0006096">
    <property type="term" value="P:glycolytic process"/>
    <property type="evidence" value="ECO:0007669"/>
    <property type="project" value="UniProtKB-UniRule"/>
</dbReference>
<dbReference type="CDD" id="cd16010">
    <property type="entry name" value="iPGM"/>
    <property type="match status" value="1"/>
</dbReference>
<comment type="cofactor">
    <cofactor evidence="9">
        <name>Mn(2+)</name>
        <dbReference type="ChEBI" id="CHEBI:29035"/>
    </cofactor>
    <text evidence="9">Binds 2 manganese ions per subunit.</text>
</comment>
<organism evidence="16 17">
    <name type="scientific">Candidatus Curtissbacteria bacterium RIFCSPLOWO2_01_FULL_37_9</name>
    <dbReference type="NCBI Taxonomy" id="1797724"/>
    <lineage>
        <taxon>Bacteria</taxon>
        <taxon>Candidatus Curtissiibacteriota</taxon>
    </lineage>
</organism>
<feature type="binding site" evidence="9 13">
    <location>
        <position position="67"/>
    </location>
    <ligand>
        <name>Mn(2+)</name>
        <dbReference type="ChEBI" id="CHEBI:29035"/>
        <label>2</label>
    </ligand>
</feature>
<comment type="similarity">
    <text evidence="4 9">Belongs to the BPG-independent phosphoglycerate mutase family.</text>
</comment>
<dbReference type="GO" id="GO:0006007">
    <property type="term" value="P:glucose catabolic process"/>
    <property type="evidence" value="ECO:0007669"/>
    <property type="project" value="InterPro"/>
</dbReference>
<dbReference type="InterPro" id="IPR005995">
    <property type="entry name" value="Pgm_bpd_ind"/>
</dbReference>
<sequence>MFAITQKPKPIVLCVLDGWGIAQDSRGNAITHASCKNINQLWFSFPHALLVTSGQSVGLPEGHVGNSEVGHINLGAGRIVFQDILRVNMSIADGTFYENDAFLKAIEHIGRYGSNIHLMGLTGLGSVHSDMEHIYALLRMIKKEHVPSSRIKLHIFTDGRDSPPTSAKIYLGSLESRLENSDLGQIASICGRYYAMDRDNRWERTAKAYYALLGNTKNASKSVSEVLEKSYGEGKTDEFIEPTIIVDPSGTPLGPISQNDAVIFFNYRPDRARQLTKAFILDKFDDPTKSTTEINNFFSKKQKLEHLYFVTLTQYEKDLPVGNVAFKPESVTMPIARVFSERNARQLHIAETEKYAHVTYFFNGGRETAYTGEERILVNSPKVASYASAPQMSANEITKQLIKKINTKLYDFIVVNYANADMVAHTGNFNATVKAAQCIDANLGILSDTILSVGGGLIITSDHGNAEEMINLRTGEDDTEHNINPAPCIFVINELKGNSQQLPQGLLADVAPSILALLKIPKPSQMTGRNML</sequence>
<evidence type="ECO:0000256" key="13">
    <source>
        <dbReference type="PIRSR" id="PIRSR001492-3"/>
    </source>
</evidence>
<feature type="binding site" evidence="9 12">
    <location>
        <position position="354"/>
    </location>
    <ligand>
        <name>substrate</name>
    </ligand>
</feature>
<feature type="binding site" evidence="9 13">
    <location>
        <position position="481"/>
    </location>
    <ligand>
        <name>Mn(2+)</name>
        <dbReference type="ChEBI" id="CHEBI:29035"/>
        <label>1</label>
    </ligand>
</feature>
<protein>
    <recommendedName>
        <fullName evidence="9 10">2,3-bisphosphoglycerate-independent phosphoglycerate mutase</fullName>
        <shortName evidence="9">BPG-independent PGAM</shortName>
        <shortName evidence="9">Phosphoglyceromutase</shortName>
        <shortName evidence="9">iPGM</shortName>
        <ecNumber evidence="9 10">5.4.2.12</ecNumber>
    </recommendedName>
</protein>
<evidence type="ECO:0000256" key="5">
    <source>
        <dbReference type="ARBA" id="ARBA00022723"/>
    </source>
</evidence>
<evidence type="ECO:0000313" key="16">
    <source>
        <dbReference type="EMBL" id="OGD95344.1"/>
    </source>
</evidence>
<dbReference type="NCBIfam" id="TIGR01307">
    <property type="entry name" value="pgm_bpd_ind"/>
    <property type="match status" value="1"/>
</dbReference>
<comment type="catalytic activity">
    <reaction evidence="1 9">
        <text>(2R)-2-phosphoglycerate = (2R)-3-phosphoglycerate</text>
        <dbReference type="Rhea" id="RHEA:15901"/>
        <dbReference type="ChEBI" id="CHEBI:58272"/>
        <dbReference type="ChEBI" id="CHEBI:58289"/>
        <dbReference type="EC" id="5.4.2.12"/>
    </reaction>
</comment>
<comment type="function">
    <text evidence="2 9">Catalyzes the interconversion of 2-phosphoglycerate and 3-phosphoglycerate.</text>
</comment>
<dbReference type="PANTHER" id="PTHR31637">
    <property type="entry name" value="2,3-BISPHOSPHOGLYCERATE-INDEPENDENT PHOSPHOGLYCERATE MUTASE"/>
    <property type="match status" value="1"/>
</dbReference>
<dbReference type="Pfam" id="PF06415">
    <property type="entry name" value="iPGM_N"/>
    <property type="match status" value="1"/>
</dbReference>
<dbReference type="InterPro" id="IPR036646">
    <property type="entry name" value="PGAM_B_sf"/>
</dbReference>
<evidence type="ECO:0000256" key="1">
    <source>
        <dbReference type="ARBA" id="ARBA00000370"/>
    </source>
</evidence>
<feature type="binding site" evidence="9 13">
    <location>
        <position position="17"/>
    </location>
    <ligand>
        <name>Mn(2+)</name>
        <dbReference type="ChEBI" id="CHEBI:29035"/>
        <label>2</label>
    </ligand>
</feature>
<dbReference type="GO" id="GO:0005829">
    <property type="term" value="C:cytosol"/>
    <property type="evidence" value="ECO:0007669"/>
    <property type="project" value="TreeGrafter"/>
</dbReference>
<reference evidence="16 17" key="1">
    <citation type="journal article" date="2016" name="Nat. Commun.">
        <title>Thousands of microbial genomes shed light on interconnected biogeochemical processes in an aquifer system.</title>
        <authorList>
            <person name="Anantharaman K."/>
            <person name="Brown C.T."/>
            <person name="Hug L.A."/>
            <person name="Sharon I."/>
            <person name="Castelle C.J."/>
            <person name="Probst A.J."/>
            <person name="Thomas B.C."/>
            <person name="Singh A."/>
            <person name="Wilkins M.J."/>
            <person name="Karaoz U."/>
            <person name="Brodie E.L."/>
            <person name="Williams K.H."/>
            <person name="Hubbard S.S."/>
            <person name="Banfield J.F."/>
        </authorList>
    </citation>
    <scope>NUCLEOTIDE SEQUENCE [LARGE SCALE GENOMIC DNA]</scope>
</reference>
<dbReference type="STRING" id="1797724.A3A48_01970"/>
<dbReference type="InterPro" id="IPR017850">
    <property type="entry name" value="Alkaline_phosphatase_core_sf"/>
</dbReference>
<dbReference type="Gene3D" id="3.40.1450.10">
    <property type="entry name" value="BPG-independent phosphoglycerate mutase, domain B"/>
    <property type="match status" value="1"/>
</dbReference>
<dbReference type="Gene3D" id="3.40.720.10">
    <property type="entry name" value="Alkaline Phosphatase, subunit A"/>
    <property type="match status" value="1"/>
</dbReference>
<dbReference type="InterPro" id="IPR011258">
    <property type="entry name" value="BPG-indep_PGM_N"/>
</dbReference>
<feature type="binding site" evidence="9 13">
    <location>
        <position position="463"/>
    </location>
    <ligand>
        <name>Mn(2+)</name>
        <dbReference type="ChEBI" id="CHEBI:29035"/>
        <label>2</label>
    </ligand>
</feature>
<evidence type="ECO:0000256" key="9">
    <source>
        <dbReference type="HAMAP-Rule" id="MF_01038"/>
    </source>
</evidence>
<feature type="domain" description="BPG-independent PGAM N-terminal" evidence="15">
    <location>
        <begin position="87"/>
        <end position="317"/>
    </location>
</feature>
<evidence type="ECO:0000256" key="11">
    <source>
        <dbReference type="PIRSR" id="PIRSR001492-1"/>
    </source>
</evidence>
<accession>A0A1F5GU16</accession>
<keyword evidence="6 9" id="KW-0324">Glycolysis</keyword>
<comment type="pathway">
    <text evidence="3 9">Carbohydrate degradation; glycolysis; pyruvate from D-glyceraldehyde 3-phosphate: step 3/5.</text>
</comment>
<evidence type="ECO:0000256" key="3">
    <source>
        <dbReference type="ARBA" id="ARBA00004798"/>
    </source>
</evidence>
<feature type="binding site" evidence="9 13">
    <location>
        <position position="425"/>
    </location>
    <ligand>
        <name>Mn(2+)</name>
        <dbReference type="ChEBI" id="CHEBI:29035"/>
        <label>1</label>
    </ligand>
</feature>
<dbReference type="FunFam" id="3.40.1450.10:FF:000002">
    <property type="entry name" value="2,3-bisphosphoglycerate-independent phosphoglycerate mutase"/>
    <property type="match status" value="1"/>
</dbReference>
<dbReference type="GO" id="GO:0004619">
    <property type="term" value="F:phosphoglycerate mutase activity"/>
    <property type="evidence" value="ECO:0007669"/>
    <property type="project" value="UniProtKB-UniRule"/>
</dbReference>